<feature type="region of interest" description="Disordered" evidence="1">
    <location>
        <begin position="104"/>
        <end position="130"/>
    </location>
</feature>
<reference evidence="3" key="1">
    <citation type="journal article" date="2019" name="Int. J. Syst. Evol. Microbiol.">
        <title>The Global Catalogue of Microorganisms (GCM) 10K type strain sequencing project: providing services to taxonomists for standard genome sequencing and annotation.</title>
        <authorList>
            <consortium name="The Broad Institute Genomics Platform"/>
            <consortium name="The Broad Institute Genome Sequencing Center for Infectious Disease"/>
            <person name="Wu L."/>
            <person name="Ma J."/>
        </authorList>
    </citation>
    <scope>NUCLEOTIDE SEQUENCE [LARGE SCALE GENOMIC DNA]</scope>
    <source>
        <strain evidence="3">JCM 17666</strain>
    </source>
</reference>
<sequence>MPPRATPMNRLRRPGQARLWLGGLLAAALLVAQFAGLAHQVRHGGTAGIAVAGQAGAEHEWTPWLGGDEHSCVLFDGATFDSGPPVVTSEPALRPPCGMAVASTAARQPDLASPRRFLSRAPPAMDSTSS</sequence>
<proteinExistence type="predicted"/>
<organism evidence="2 3">
    <name type="scientific">Pigmentiphaga soli</name>
    <dbReference type="NCBI Taxonomy" id="1007095"/>
    <lineage>
        <taxon>Bacteria</taxon>
        <taxon>Pseudomonadati</taxon>
        <taxon>Pseudomonadota</taxon>
        <taxon>Betaproteobacteria</taxon>
        <taxon>Burkholderiales</taxon>
        <taxon>Alcaligenaceae</taxon>
        <taxon>Pigmentiphaga</taxon>
    </lineage>
</organism>
<evidence type="ECO:0000256" key="1">
    <source>
        <dbReference type="SAM" id="MobiDB-lite"/>
    </source>
</evidence>
<accession>A0ABP8GSE2</accession>
<evidence type="ECO:0000313" key="2">
    <source>
        <dbReference type="EMBL" id="GAA4329287.1"/>
    </source>
</evidence>
<comment type="caution">
    <text evidence="2">The sequence shown here is derived from an EMBL/GenBank/DDBJ whole genome shotgun (WGS) entry which is preliminary data.</text>
</comment>
<name>A0ABP8GSE2_9BURK</name>
<keyword evidence="3" id="KW-1185">Reference proteome</keyword>
<protein>
    <recommendedName>
        <fullName evidence="4">DUF2946 domain-containing protein</fullName>
    </recommendedName>
</protein>
<evidence type="ECO:0000313" key="3">
    <source>
        <dbReference type="Proteomes" id="UP001501671"/>
    </source>
</evidence>
<dbReference type="EMBL" id="BAABFO010000006">
    <property type="protein sequence ID" value="GAA4329287.1"/>
    <property type="molecule type" value="Genomic_DNA"/>
</dbReference>
<dbReference type="Proteomes" id="UP001501671">
    <property type="component" value="Unassembled WGS sequence"/>
</dbReference>
<gene>
    <name evidence="2" type="ORF">GCM10023144_15890</name>
</gene>
<dbReference type="RefSeq" id="WP_345248080.1">
    <property type="nucleotide sequence ID" value="NZ_BAABFO010000006.1"/>
</dbReference>
<evidence type="ECO:0008006" key="4">
    <source>
        <dbReference type="Google" id="ProtNLM"/>
    </source>
</evidence>